<sequence>MPFVCSTTHRFGGGLLAGIAEAVRDRDERALRRLLARHAEQATLTDLPALREALQPRP</sequence>
<reference evidence="1" key="1">
    <citation type="submission" date="2024-07" db="EMBL/GenBank/DDBJ databases">
        <title>Complete genome sequences of cellulolytic bacteria, Kitasatospora sp. CMC57 and Streptomyces sp. CMC78, isolated from Japanese agricultural soil.</title>
        <authorList>
            <person name="Hashimoto T."/>
            <person name="Ito M."/>
            <person name="Iwamoto M."/>
            <person name="Fukahori D."/>
            <person name="Shoda T."/>
            <person name="Sakoda M."/>
            <person name="Morohoshi T."/>
            <person name="Mitsuboshi M."/>
            <person name="Nishizawa T."/>
        </authorList>
    </citation>
    <scope>NUCLEOTIDE SEQUENCE</scope>
    <source>
        <strain evidence="1">CMC57</strain>
    </source>
</reference>
<name>A0AB33K7P5_9ACTN</name>
<proteinExistence type="predicted"/>
<evidence type="ECO:0000313" key="1">
    <source>
        <dbReference type="EMBL" id="BFP49901.1"/>
    </source>
</evidence>
<dbReference type="AlphaFoldDB" id="A0AB33K7P5"/>
<accession>A0AB33K7P5</accession>
<organism evidence="1">
    <name type="scientific">Kitasatospora sp. CMC57</name>
    <dbReference type="NCBI Taxonomy" id="3231513"/>
    <lineage>
        <taxon>Bacteria</taxon>
        <taxon>Bacillati</taxon>
        <taxon>Actinomycetota</taxon>
        <taxon>Actinomycetes</taxon>
        <taxon>Kitasatosporales</taxon>
        <taxon>Streptomycetaceae</taxon>
        <taxon>Kitasatospora</taxon>
    </lineage>
</organism>
<gene>
    <name evidence="1" type="ORF">KCMC57_62690</name>
</gene>
<dbReference type="EMBL" id="AP035881">
    <property type="protein sequence ID" value="BFP49901.1"/>
    <property type="molecule type" value="Genomic_DNA"/>
</dbReference>
<evidence type="ECO:0008006" key="2">
    <source>
        <dbReference type="Google" id="ProtNLM"/>
    </source>
</evidence>
<protein>
    <recommendedName>
        <fullName evidence="2">GntR C-terminal domain-containing protein</fullName>
    </recommendedName>
</protein>
<dbReference type="RefSeq" id="WP_407991948.1">
    <property type="nucleotide sequence ID" value="NZ_AP035881.2"/>
</dbReference>